<dbReference type="AlphaFoldDB" id="A0A9D7SYR1"/>
<reference evidence="7 8" key="1">
    <citation type="submission" date="2020-10" db="EMBL/GenBank/DDBJ databases">
        <title>Connecting structure to function with the recovery of over 1000 high-quality activated sludge metagenome-assembled genomes encoding full-length rRNA genes using long-read sequencing.</title>
        <authorList>
            <person name="Singleton C.M."/>
            <person name="Petriglieri F."/>
            <person name="Kristensen J.M."/>
            <person name="Kirkegaard R.H."/>
            <person name="Michaelsen T.Y."/>
            <person name="Andersen M.H."/>
            <person name="Karst S.M."/>
            <person name="Dueholm M.S."/>
            <person name="Nielsen P.H."/>
            <person name="Albertsen M."/>
        </authorList>
    </citation>
    <scope>NUCLEOTIDE SEQUENCE [LARGE SCALE GENOMIC DNA]</scope>
    <source>
        <strain evidence="7">Ribe_18-Q3-R11-54_MAXAC.273</strain>
    </source>
</reference>
<dbReference type="Gene3D" id="2.40.160.50">
    <property type="entry name" value="membrane protein fhac: a member of the omp85/tpsb transporter family"/>
    <property type="match status" value="1"/>
</dbReference>
<evidence type="ECO:0000256" key="5">
    <source>
        <dbReference type="ARBA" id="ARBA00023237"/>
    </source>
</evidence>
<sequence>MSCNSKKYLKENQSFLIDNKITLKSKSKIADKSDLILNLSRLYRQNQTKTVIGIPRHIFYYQYQESLLKNPGRKQWSEERIIKNRPVIHDSLKAVQSTLDFEKYLNLRGYRYAKATFKAKTADQVTSVYYHVDPGPRTYVDSFVIVANDTALIRIIGTDQKNSFFTKGSPLDIELYNKERGRLVNLLQNNGYATFDESFISPLEVDTNAARVKATMRVANETDSTFHKKYYVGSVTVFPDYHFTDTVMLFDTVIRNVKYITPVKELTLKPEVIERNLFIHEGDLTRKQNLSQSTRNLGKIEIMKFVTPSTDIDTISSDTPRVNYTFFLSRYKKIPLLLSGELTYSNIAGQKRSLLGASVNANYRDLNTFKGAEVLNINFETGVEFYPQASEIAGKKDIINSFNISPSASLSIPKFLDPLRLYHVIGNARSDDEPALMKNRLRKWLLYDATTRLNLSYNYTKIVGLYRYNSFNAGLNYDILPDNQHKLTIERFGFDLFSPVVDDSFEIKVLSKSKFQQESFSKQLYTGLLFRSYYYDFNAGAKTRGGHLRILNNVEISGAEILGINYLTNIFRSSKKGFYLGKNDGLPGDTVTFSHFVKGELDLRYFFNLNSRTQLAFRFNAGVAAPFGFTNQVPYLKQFWVGGAQSIRAWQVRELGPGAYIDTFYVNHKENISAFYQTGDVKLDMSAEMRFHLLWYFDGAIFMDAANVWINRKDTSRPESQFKWNKFLQQLGIGYGYGIRMDLDYFIIRLDLGYKLYNPYKIIDPVTGKGTHLLKDELKKFPGGSEVQIAVGLNFD</sequence>
<evidence type="ECO:0000256" key="3">
    <source>
        <dbReference type="ARBA" id="ARBA00022729"/>
    </source>
</evidence>
<keyword evidence="4" id="KW-0472">Membrane</keyword>
<comment type="subcellular location">
    <subcellularLocation>
        <location evidence="1">Membrane</location>
    </subcellularLocation>
</comment>
<dbReference type="InterPro" id="IPR039910">
    <property type="entry name" value="D15-like"/>
</dbReference>
<keyword evidence="2" id="KW-0812">Transmembrane</keyword>
<dbReference type="Proteomes" id="UP000808337">
    <property type="component" value="Unassembled WGS sequence"/>
</dbReference>
<feature type="domain" description="Bacterial surface antigen (D15)" evidence="6">
    <location>
        <begin position="594"/>
        <end position="758"/>
    </location>
</feature>
<evidence type="ECO:0000256" key="4">
    <source>
        <dbReference type="ARBA" id="ARBA00023136"/>
    </source>
</evidence>
<evidence type="ECO:0000256" key="1">
    <source>
        <dbReference type="ARBA" id="ARBA00004370"/>
    </source>
</evidence>
<evidence type="ECO:0000256" key="2">
    <source>
        <dbReference type="ARBA" id="ARBA00022692"/>
    </source>
</evidence>
<organism evidence="7 8">
    <name type="scientific">Candidatus Opimibacter skivensis</name>
    <dbReference type="NCBI Taxonomy" id="2982028"/>
    <lineage>
        <taxon>Bacteria</taxon>
        <taxon>Pseudomonadati</taxon>
        <taxon>Bacteroidota</taxon>
        <taxon>Saprospiria</taxon>
        <taxon>Saprospirales</taxon>
        <taxon>Saprospiraceae</taxon>
        <taxon>Candidatus Opimibacter</taxon>
    </lineage>
</organism>
<keyword evidence="5" id="KW-0998">Cell outer membrane</keyword>
<evidence type="ECO:0000313" key="8">
    <source>
        <dbReference type="Proteomes" id="UP000808337"/>
    </source>
</evidence>
<name>A0A9D7SYR1_9BACT</name>
<keyword evidence="3" id="KW-0732">Signal</keyword>
<evidence type="ECO:0000259" key="6">
    <source>
        <dbReference type="Pfam" id="PF01103"/>
    </source>
</evidence>
<dbReference type="EMBL" id="JADKGY010000029">
    <property type="protein sequence ID" value="MBK9984125.1"/>
    <property type="molecule type" value="Genomic_DNA"/>
</dbReference>
<evidence type="ECO:0000313" key="7">
    <source>
        <dbReference type="EMBL" id="MBK9984125.1"/>
    </source>
</evidence>
<gene>
    <name evidence="7" type="ORF">IPP15_17440</name>
</gene>
<dbReference type="PANTHER" id="PTHR12815">
    <property type="entry name" value="SORTING AND ASSEMBLY MACHINERY SAMM50 PROTEIN FAMILY MEMBER"/>
    <property type="match status" value="1"/>
</dbReference>
<dbReference type="PANTHER" id="PTHR12815:SF47">
    <property type="entry name" value="TRANSLOCATION AND ASSEMBLY MODULE SUBUNIT TAMA"/>
    <property type="match status" value="1"/>
</dbReference>
<dbReference type="GO" id="GO:0019867">
    <property type="term" value="C:outer membrane"/>
    <property type="evidence" value="ECO:0007669"/>
    <property type="project" value="InterPro"/>
</dbReference>
<protein>
    <submittedName>
        <fullName evidence="7">BamA/TamA family outer membrane protein</fullName>
    </submittedName>
</protein>
<proteinExistence type="predicted"/>
<dbReference type="InterPro" id="IPR000184">
    <property type="entry name" value="Bac_surfAg_D15"/>
</dbReference>
<comment type="caution">
    <text evidence="7">The sequence shown here is derived from an EMBL/GenBank/DDBJ whole genome shotgun (WGS) entry which is preliminary data.</text>
</comment>
<accession>A0A9D7SYR1</accession>
<dbReference type="Pfam" id="PF01103">
    <property type="entry name" value="Omp85"/>
    <property type="match status" value="1"/>
</dbReference>